<keyword evidence="3" id="KW-0813">Transport</keyword>
<feature type="domain" description="ABC transmembrane type-1" evidence="10">
    <location>
        <begin position="35"/>
        <end position="158"/>
    </location>
</feature>
<dbReference type="PROSITE" id="PS50929">
    <property type="entry name" value="ABC_TM1F"/>
    <property type="match status" value="1"/>
</dbReference>
<evidence type="ECO:0000256" key="1">
    <source>
        <dbReference type="ARBA" id="ARBA00004141"/>
    </source>
</evidence>
<comment type="caution">
    <text evidence="11">The sequence shown here is derived from an EMBL/GenBank/DDBJ whole genome shotgun (WGS) entry which is preliminary data.</text>
</comment>
<dbReference type="Gene3D" id="1.20.1560.10">
    <property type="entry name" value="ABC transporter type 1, transmembrane domain"/>
    <property type="match status" value="1"/>
</dbReference>
<evidence type="ECO:0000256" key="2">
    <source>
        <dbReference type="ARBA" id="ARBA00009726"/>
    </source>
</evidence>
<keyword evidence="6" id="KW-0067">ATP-binding</keyword>
<keyword evidence="4 9" id="KW-0812">Transmembrane</keyword>
<evidence type="ECO:0000256" key="7">
    <source>
        <dbReference type="ARBA" id="ARBA00022989"/>
    </source>
</evidence>
<name>A0ABP1RF78_9HEXA</name>
<evidence type="ECO:0000259" key="10">
    <source>
        <dbReference type="PROSITE" id="PS50929"/>
    </source>
</evidence>
<dbReference type="InterPro" id="IPR050173">
    <property type="entry name" value="ABC_transporter_C-like"/>
</dbReference>
<evidence type="ECO:0000256" key="5">
    <source>
        <dbReference type="ARBA" id="ARBA00022741"/>
    </source>
</evidence>
<dbReference type="SUPFAM" id="SSF90123">
    <property type="entry name" value="ABC transporter transmembrane region"/>
    <property type="match status" value="1"/>
</dbReference>
<evidence type="ECO:0000313" key="11">
    <source>
        <dbReference type="EMBL" id="CAL8127062.1"/>
    </source>
</evidence>
<keyword evidence="12" id="KW-1185">Reference proteome</keyword>
<dbReference type="InterPro" id="IPR011527">
    <property type="entry name" value="ABC1_TM_dom"/>
</dbReference>
<reference evidence="11 12" key="1">
    <citation type="submission" date="2024-08" db="EMBL/GenBank/DDBJ databases">
        <authorList>
            <person name="Cucini C."/>
            <person name="Frati F."/>
        </authorList>
    </citation>
    <scope>NUCLEOTIDE SEQUENCE [LARGE SCALE GENOMIC DNA]</scope>
</reference>
<dbReference type="Proteomes" id="UP001642540">
    <property type="component" value="Unassembled WGS sequence"/>
</dbReference>
<feature type="transmembrane region" description="Helical" evidence="9">
    <location>
        <begin position="56"/>
        <end position="75"/>
    </location>
</feature>
<evidence type="ECO:0000256" key="3">
    <source>
        <dbReference type="ARBA" id="ARBA00022448"/>
    </source>
</evidence>
<evidence type="ECO:0000256" key="6">
    <source>
        <dbReference type="ARBA" id="ARBA00022840"/>
    </source>
</evidence>
<keyword evidence="8 9" id="KW-0472">Membrane</keyword>
<sequence>MALNLHFRIVQPVFLGRLLEYFNDPSEFRPYEGYLVAPIQLALVIGMLYWYVDLGYPAFCGLILVAVFVPLQSFMGHTFGKLRAQTASKTDDRLVWLEEILAAIRMIKLYTWELYFSDHVTETRRAEIKVLQKTAIRKAINQSIFSVTSRTTLFVTLLTYSLTGGLHDFCSLPVRSGWSKNYTDKCLHNLVRIHNKLDIHLQYITGLFLPCAILSLAETLVALRRIKSFLLLEERIPPNSSALTQSDRLRKYELGYSSDGDSLDSSAYTLTSSYDSSTLYDGIGVKANNITAQWNSAQKENAFSNVSFEVRAGEILACK</sequence>
<feature type="transmembrane region" description="Helical" evidence="9">
    <location>
        <begin position="31"/>
        <end position="50"/>
    </location>
</feature>
<dbReference type="PANTHER" id="PTHR24223:SF456">
    <property type="entry name" value="MULTIDRUG RESISTANCE-ASSOCIATED PROTEIN LETHAL(2)03659"/>
    <property type="match status" value="1"/>
</dbReference>
<evidence type="ECO:0000256" key="9">
    <source>
        <dbReference type="SAM" id="Phobius"/>
    </source>
</evidence>
<organism evidence="11 12">
    <name type="scientific">Orchesella dallaii</name>
    <dbReference type="NCBI Taxonomy" id="48710"/>
    <lineage>
        <taxon>Eukaryota</taxon>
        <taxon>Metazoa</taxon>
        <taxon>Ecdysozoa</taxon>
        <taxon>Arthropoda</taxon>
        <taxon>Hexapoda</taxon>
        <taxon>Collembola</taxon>
        <taxon>Entomobryomorpha</taxon>
        <taxon>Entomobryoidea</taxon>
        <taxon>Orchesellidae</taxon>
        <taxon>Orchesellinae</taxon>
        <taxon>Orchesella</taxon>
    </lineage>
</organism>
<evidence type="ECO:0000313" key="12">
    <source>
        <dbReference type="Proteomes" id="UP001642540"/>
    </source>
</evidence>
<dbReference type="EMBL" id="CAXLJM020000072">
    <property type="protein sequence ID" value="CAL8127062.1"/>
    <property type="molecule type" value="Genomic_DNA"/>
</dbReference>
<protein>
    <recommendedName>
        <fullName evidence="10">ABC transmembrane type-1 domain-containing protein</fullName>
    </recommendedName>
</protein>
<dbReference type="Pfam" id="PF00664">
    <property type="entry name" value="ABC_membrane"/>
    <property type="match status" value="1"/>
</dbReference>
<proteinExistence type="inferred from homology"/>
<comment type="similarity">
    <text evidence="2">Belongs to the ABC transporter superfamily. ABCC family. Conjugate transporter (TC 3.A.1.208) subfamily.</text>
</comment>
<evidence type="ECO:0000256" key="8">
    <source>
        <dbReference type="ARBA" id="ARBA00023136"/>
    </source>
</evidence>
<evidence type="ECO:0000256" key="4">
    <source>
        <dbReference type="ARBA" id="ARBA00022692"/>
    </source>
</evidence>
<keyword evidence="5" id="KW-0547">Nucleotide-binding</keyword>
<dbReference type="InterPro" id="IPR036640">
    <property type="entry name" value="ABC1_TM_sf"/>
</dbReference>
<comment type="subcellular location">
    <subcellularLocation>
        <location evidence="1">Membrane</location>
        <topology evidence="1">Multi-pass membrane protein</topology>
    </subcellularLocation>
</comment>
<keyword evidence="7 9" id="KW-1133">Transmembrane helix</keyword>
<accession>A0ABP1RF78</accession>
<dbReference type="PANTHER" id="PTHR24223">
    <property type="entry name" value="ATP-BINDING CASSETTE SUB-FAMILY C"/>
    <property type="match status" value="1"/>
</dbReference>
<gene>
    <name evidence="11" type="ORF">ODALV1_LOCUS21679</name>
</gene>